<evidence type="ECO:0000256" key="1">
    <source>
        <dbReference type="ARBA" id="ARBA00004123"/>
    </source>
</evidence>
<dbReference type="Proteomes" id="UP000095009">
    <property type="component" value="Unassembled WGS sequence"/>
</dbReference>
<protein>
    <recommendedName>
        <fullName evidence="3 8">Mediator of RNA polymerase II transcription subunit 18</fullName>
    </recommendedName>
    <alternativeName>
        <fullName evidence="7 8">Mediator complex subunit 18</fullName>
    </alternativeName>
</protein>
<evidence type="ECO:0000256" key="7">
    <source>
        <dbReference type="ARBA" id="ARBA00032012"/>
    </source>
</evidence>
<dbReference type="GO" id="GO:0006357">
    <property type="term" value="P:regulation of transcription by RNA polymerase II"/>
    <property type="evidence" value="ECO:0007669"/>
    <property type="project" value="InterPro"/>
</dbReference>
<gene>
    <name evidence="8" type="primary">MED18</name>
    <name evidence="9" type="ORF">NADFUDRAFT_53602</name>
</gene>
<keyword evidence="8" id="KW-0010">Activator</keyword>
<dbReference type="STRING" id="857566.A0A1E3PD46"/>
<sequence>MIQQLSLYSHLPDTQLKMVLHTLVAICGMRPDDILEHSLVWKPTNPFVPVLSAGQVNQIEQYGITMTHDLNHMISHSRGAITLKNGAVKKFDAGRGNYCESKLAERQWGITIFEVPEAGKRKVVSQSISKAKIKEGNPFEFAERLGYSFAYEYWTKGYKLIHGNAIIRIFRVYKLKKGAESIEEDIMEVDGPETTAETELELLDGSKRWIIKVYINVSQITDLEGLHRATSELEKIKVEVNGLFELSLPVGSSFDTRIRNR</sequence>
<dbReference type="Gene3D" id="2.40.320.10">
    <property type="entry name" value="Hypothetical Protein Pfu-838710-001"/>
    <property type="match status" value="1"/>
</dbReference>
<proteinExistence type="inferred from homology"/>
<evidence type="ECO:0000256" key="2">
    <source>
        <dbReference type="ARBA" id="ARBA00009814"/>
    </source>
</evidence>
<dbReference type="GO" id="GO:0006369">
    <property type="term" value="P:termination of RNA polymerase II transcription"/>
    <property type="evidence" value="ECO:0007669"/>
    <property type="project" value="TreeGrafter"/>
</dbReference>
<evidence type="ECO:0000313" key="9">
    <source>
        <dbReference type="EMBL" id="ODQ63335.1"/>
    </source>
</evidence>
<dbReference type="Pfam" id="PF09637">
    <property type="entry name" value="Med18"/>
    <property type="match status" value="1"/>
</dbReference>
<accession>A0A1E3PD46</accession>
<keyword evidence="5 8" id="KW-0804">Transcription</keyword>
<dbReference type="InterPro" id="IPR019095">
    <property type="entry name" value="Mediator_Med18"/>
</dbReference>
<name>A0A1E3PD46_9ASCO</name>
<dbReference type="GO" id="GO:0003712">
    <property type="term" value="F:transcription coregulator activity"/>
    <property type="evidence" value="ECO:0007669"/>
    <property type="project" value="InterPro"/>
</dbReference>
<reference evidence="9 10" key="1">
    <citation type="journal article" date="2016" name="Proc. Natl. Acad. Sci. U.S.A.">
        <title>Comparative genomics of biotechnologically important yeasts.</title>
        <authorList>
            <person name="Riley R."/>
            <person name="Haridas S."/>
            <person name="Wolfe K.H."/>
            <person name="Lopes M.R."/>
            <person name="Hittinger C.T."/>
            <person name="Goeker M."/>
            <person name="Salamov A.A."/>
            <person name="Wisecaver J.H."/>
            <person name="Long T.M."/>
            <person name="Calvey C.H."/>
            <person name="Aerts A.L."/>
            <person name="Barry K.W."/>
            <person name="Choi C."/>
            <person name="Clum A."/>
            <person name="Coughlan A.Y."/>
            <person name="Deshpande S."/>
            <person name="Douglass A.P."/>
            <person name="Hanson S.J."/>
            <person name="Klenk H.-P."/>
            <person name="LaButti K.M."/>
            <person name="Lapidus A."/>
            <person name="Lindquist E.A."/>
            <person name="Lipzen A.M."/>
            <person name="Meier-Kolthoff J.P."/>
            <person name="Ohm R.A."/>
            <person name="Otillar R.P."/>
            <person name="Pangilinan J.L."/>
            <person name="Peng Y."/>
            <person name="Rokas A."/>
            <person name="Rosa C.A."/>
            <person name="Scheuner C."/>
            <person name="Sibirny A.A."/>
            <person name="Slot J.C."/>
            <person name="Stielow J.B."/>
            <person name="Sun H."/>
            <person name="Kurtzman C.P."/>
            <person name="Blackwell M."/>
            <person name="Grigoriev I.V."/>
            <person name="Jeffries T.W."/>
        </authorList>
    </citation>
    <scope>NUCLEOTIDE SEQUENCE [LARGE SCALE GENOMIC DNA]</scope>
    <source>
        <strain evidence="9 10">DSM 6958</strain>
    </source>
</reference>
<keyword evidence="4 8" id="KW-0805">Transcription regulation</keyword>
<dbReference type="AlphaFoldDB" id="A0A1E3PD46"/>
<dbReference type="PANTHER" id="PTHR13321">
    <property type="entry name" value="MEDIATOR OF RNA POLYMERASE II TRANSCRIPTION, SUBUNIT 18"/>
    <property type="match status" value="1"/>
</dbReference>
<dbReference type="GO" id="GO:0070847">
    <property type="term" value="C:core mediator complex"/>
    <property type="evidence" value="ECO:0007669"/>
    <property type="project" value="TreeGrafter"/>
</dbReference>
<organism evidence="9 10">
    <name type="scientific">Nadsonia fulvescens var. elongata DSM 6958</name>
    <dbReference type="NCBI Taxonomy" id="857566"/>
    <lineage>
        <taxon>Eukaryota</taxon>
        <taxon>Fungi</taxon>
        <taxon>Dikarya</taxon>
        <taxon>Ascomycota</taxon>
        <taxon>Saccharomycotina</taxon>
        <taxon>Dipodascomycetes</taxon>
        <taxon>Dipodascales</taxon>
        <taxon>Dipodascales incertae sedis</taxon>
        <taxon>Nadsonia</taxon>
    </lineage>
</organism>
<keyword evidence="10" id="KW-1185">Reference proteome</keyword>
<evidence type="ECO:0000256" key="4">
    <source>
        <dbReference type="ARBA" id="ARBA00023015"/>
    </source>
</evidence>
<comment type="subunit">
    <text evidence="8">Component of the Mediator complex.</text>
</comment>
<dbReference type="EMBL" id="KV454415">
    <property type="protein sequence ID" value="ODQ63335.1"/>
    <property type="molecule type" value="Genomic_DNA"/>
</dbReference>
<evidence type="ECO:0000313" key="10">
    <source>
        <dbReference type="Proteomes" id="UP000095009"/>
    </source>
</evidence>
<comment type="similarity">
    <text evidence="2 8">Belongs to the Mediator complex subunit 18 family.</text>
</comment>
<evidence type="ECO:0000256" key="3">
    <source>
        <dbReference type="ARBA" id="ARBA00019612"/>
    </source>
</evidence>
<dbReference type="OrthoDB" id="5348092at2759"/>
<dbReference type="PANTHER" id="PTHR13321:SF2">
    <property type="entry name" value="MEDIATOR OF RNA POLYMERASE II TRANSCRIPTION SUBUNIT 18"/>
    <property type="match status" value="1"/>
</dbReference>
<comment type="function">
    <text evidence="8">Component of the Mediator complex, a coactivator involved in the regulated transcription of nearly all RNA polymerase II-dependent genes. Mediator functions as a bridge to convey information from gene-specific regulatory proteins to the basal RNA polymerase II transcription machinery. Mediator is recruited to promoters by direct interactions with regulatory proteins and serves as a scaffold for the assembly of a functional preinitiation complex with RNA polymerase II and the general transcription factors.</text>
</comment>
<dbReference type="GO" id="GO:0016592">
    <property type="term" value="C:mediator complex"/>
    <property type="evidence" value="ECO:0007669"/>
    <property type="project" value="InterPro"/>
</dbReference>
<keyword evidence="6 8" id="KW-0539">Nucleus</keyword>
<evidence type="ECO:0000256" key="6">
    <source>
        <dbReference type="ARBA" id="ARBA00023242"/>
    </source>
</evidence>
<evidence type="ECO:0000256" key="5">
    <source>
        <dbReference type="ARBA" id="ARBA00023163"/>
    </source>
</evidence>
<comment type="subcellular location">
    <subcellularLocation>
        <location evidence="1 8">Nucleus</location>
    </subcellularLocation>
</comment>
<evidence type="ECO:0000256" key="8">
    <source>
        <dbReference type="RuleBase" id="RU364150"/>
    </source>
</evidence>